<dbReference type="InterPro" id="IPR023378">
    <property type="entry name" value="YheA/YmcA-like_dom_sf"/>
</dbReference>
<reference evidence="3" key="3">
    <citation type="submission" date="2021-08" db="EMBL/GenBank/DDBJ databases">
        <authorList>
            <person name="de Jong S."/>
            <person name="van den Broek M."/>
            <person name="Merkel A."/>
            <person name="de la Torre Cortes P."/>
            <person name="Kalamorz F."/>
            <person name="Cook G."/>
            <person name="van Loosdrecht M."/>
            <person name="McMillan D."/>
        </authorList>
    </citation>
    <scope>NUCLEOTIDE SEQUENCE</scope>
    <source>
        <strain evidence="3">TA2.A1</strain>
    </source>
</reference>
<dbReference type="SUPFAM" id="SSF158622">
    <property type="entry name" value="YheA/YmcA-like"/>
    <property type="match status" value="1"/>
</dbReference>
<reference evidence="2 4" key="1">
    <citation type="journal article" date="2011" name="J. Bacteriol.">
        <title>Draft genome sequence of the thermoalkaliphilic Caldalkalibacillus thermarum strain TA2.A1.</title>
        <authorList>
            <person name="Kalamorz F."/>
            <person name="Keis S."/>
            <person name="McMillan D.G."/>
            <person name="Olsson K."/>
            <person name="Stanton J.A."/>
            <person name="Stockwell P."/>
            <person name="Black M.A."/>
            <person name="Klingeman D.M."/>
            <person name="Land M.L."/>
            <person name="Han C.S."/>
            <person name="Martin S.L."/>
            <person name="Becher S.A."/>
            <person name="Peddie C.J."/>
            <person name="Morgan H.W."/>
            <person name="Matthies D."/>
            <person name="Preiss L."/>
            <person name="Meier T."/>
            <person name="Brown S.D."/>
            <person name="Cook G.M."/>
        </authorList>
    </citation>
    <scope>NUCLEOTIDE SEQUENCE [LARGE SCALE GENOMIC DNA]</scope>
    <source>
        <strain evidence="2 4">TA2.A1</strain>
    </source>
</reference>
<dbReference type="RefSeq" id="WP_007505947.1">
    <property type="nucleotide sequence ID" value="NZ_AFCE01000159.1"/>
</dbReference>
<evidence type="ECO:0000256" key="1">
    <source>
        <dbReference type="SAM" id="Coils"/>
    </source>
</evidence>
<reference evidence="3 5" key="2">
    <citation type="journal article" date="2020" name="Extremophiles">
        <title>Genomic analysis of Caldalkalibacillus thermarum TA2.A1 reveals aerobic alkaliphilic metabolism and evolutionary hallmarks linking alkaliphilic bacteria and plant life.</title>
        <authorList>
            <person name="de Jong S.I."/>
            <person name="van den Broek M.A."/>
            <person name="Merkel A.Y."/>
            <person name="de la Torre Cortes P."/>
            <person name="Kalamorz F."/>
            <person name="Cook G.M."/>
            <person name="van Loosdrecht M.C.M."/>
            <person name="McMillan D.G.G."/>
        </authorList>
    </citation>
    <scope>NUCLEOTIDE SEQUENCE [LARGE SCALE GENOMIC DNA]</scope>
    <source>
        <strain evidence="3 5">TA2.A1</strain>
    </source>
</reference>
<evidence type="ECO:0000313" key="5">
    <source>
        <dbReference type="Proteomes" id="UP000825179"/>
    </source>
</evidence>
<dbReference type="EMBL" id="CP082237">
    <property type="protein sequence ID" value="QZT32942.1"/>
    <property type="molecule type" value="Genomic_DNA"/>
</dbReference>
<dbReference type="Proteomes" id="UP000825179">
    <property type="component" value="Chromosome"/>
</dbReference>
<proteinExistence type="predicted"/>
<keyword evidence="5" id="KW-1185">Reference proteome</keyword>
<evidence type="ECO:0000313" key="2">
    <source>
        <dbReference type="EMBL" id="EGL81897.1"/>
    </source>
</evidence>
<accession>F5L9P8</accession>
<dbReference type="eggNOG" id="COG4550">
    <property type="taxonomic scope" value="Bacteria"/>
</dbReference>
<dbReference type="InterPro" id="IPR010368">
    <property type="entry name" value="Com_YlbF"/>
</dbReference>
<name>F5L9P8_CALTT</name>
<evidence type="ECO:0000313" key="3">
    <source>
        <dbReference type="EMBL" id="QZT32942.1"/>
    </source>
</evidence>
<evidence type="ECO:0000313" key="4">
    <source>
        <dbReference type="Proteomes" id="UP000010716"/>
    </source>
</evidence>
<dbReference type="EMBL" id="AFCE01000159">
    <property type="protein sequence ID" value="EGL81897.1"/>
    <property type="molecule type" value="Genomic_DNA"/>
</dbReference>
<dbReference type="Pfam" id="PF06133">
    <property type="entry name" value="Com_YlbF"/>
    <property type="match status" value="1"/>
</dbReference>
<dbReference type="KEGG" id="cthu:HUR95_11425"/>
<dbReference type="InterPro" id="IPR016783">
    <property type="entry name" value="Biofilm_formation_YmcA"/>
</dbReference>
<feature type="coiled-coil region" evidence="1">
    <location>
        <begin position="35"/>
        <end position="88"/>
    </location>
</feature>
<protein>
    <submittedName>
        <fullName evidence="3">YlbF family regulator</fullName>
    </submittedName>
</protein>
<dbReference type="Proteomes" id="UP000010716">
    <property type="component" value="Unassembled WGS sequence"/>
</dbReference>
<dbReference type="AlphaFoldDB" id="F5L9P8"/>
<sequence length="144" mass="16417">MSKSEIVTRKEIIEQAEKLAVLIAQSAEVDFFKRAEQQIKKNEKVQRLIAEIKRLQKHAVHYEHYKKSKALEETEAKLEQLHQELDQIPIVQEFKQSQRDVNDLLQMVTNIISNTVTDKIIESTGGNVLTGETGGGSNFSCPIR</sequence>
<dbReference type="InterPro" id="IPR052767">
    <property type="entry name" value="Bact_com_dev_regulator"/>
</dbReference>
<dbReference type="PANTHER" id="PTHR38448">
    <property type="entry name" value="REGULATORY PROTEIN YLBF-RELATED"/>
    <property type="match status" value="1"/>
</dbReference>
<gene>
    <name evidence="2" type="ORF">CathTA2_2553</name>
    <name evidence="3" type="ORF">HUR95_11425</name>
</gene>
<organism evidence="2 4">
    <name type="scientific">Caldalkalibacillus thermarum (strain TA2.A1)</name>
    <dbReference type="NCBI Taxonomy" id="986075"/>
    <lineage>
        <taxon>Bacteria</taxon>
        <taxon>Bacillati</taxon>
        <taxon>Bacillota</taxon>
        <taxon>Bacilli</taxon>
        <taxon>Bacillales</taxon>
        <taxon>Bacillaceae</taxon>
        <taxon>Caldalkalibacillus</taxon>
    </lineage>
</organism>
<dbReference type="PANTHER" id="PTHR38448:SF1">
    <property type="entry name" value="YLBF FAMILY REGULATOR"/>
    <property type="match status" value="1"/>
</dbReference>
<dbReference type="OrthoDB" id="2167788at2"/>
<dbReference type="Gene3D" id="1.20.1500.10">
    <property type="entry name" value="YheA/YmcA-like"/>
    <property type="match status" value="1"/>
</dbReference>
<dbReference type="PIRSF" id="PIRSF021287">
    <property type="entry name" value="Biofilm_formation_YmcA"/>
    <property type="match status" value="1"/>
</dbReference>
<keyword evidence="1" id="KW-0175">Coiled coil</keyword>